<name>A0ABN7WH24_GIGMA</name>
<organism evidence="1 2">
    <name type="scientific">Gigaspora margarita</name>
    <dbReference type="NCBI Taxonomy" id="4874"/>
    <lineage>
        <taxon>Eukaryota</taxon>
        <taxon>Fungi</taxon>
        <taxon>Fungi incertae sedis</taxon>
        <taxon>Mucoromycota</taxon>
        <taxon>Glomeromycotina</taxon>
        <taxon>Glomeromycetes</taxon>
        <taxon>Diversisporales</taxon>
        <taxon>Gigasporaceae</taxon>
        <taxon>Gigaspora</taxon>
    </lineage>
</organism>
<feature type="non-terminal residue" evidence="1">
    <location>
        <position position="209"/>
    </location>
</feature>
<gene>
    <name evidence="1" type="ORF">GMARGA_LOCUS30952</name>
</gene>
<sequence>NLINPVEQNFDSVINIPESFSSSIAMPVPGIPDSVINIPEFSLSSIATPVPGISDSVIATPVPGMDFGSWDKIDKYLDAYCHSKNYSKIIYEAEYDSQIQRRCHYQCAISITTVFLEHRNHPFDSLANKFNITNRTFTEAMLADIELWTTKENLNMRIQHQLLEAKYENVFFLPQDLSNAIQRVKAEQRIDDKAATLINYLLECKNEDI</sequence>
<feature type="non-terminal residue" evidence="1">
    <location>
        <position position="1"/>
    </location>
</feature>
<evidence type="ECO:0000313" key="1">
    <source>
        <dbReference type="EMBL" id="CAG8832204.1"/>
    </source>
</evidence>
<comment type="caution">
    <text evidence="1">The sequence shown here is derived from an EMBL/GenBank/DDBJ whole genome shotgun (WGS) entry which is preliminary data.</text>
</comment>
<dbReference type="Proteomes" id="UP000789901">
    <property type="component" value="Unassembled WGS sequence"/>
</dbReference>
<proteinExistence type="predicted"/>
<evidence type="ECO:0000313" key="2">
    <source>
        <dbReference type="Proteomes" id="UP000789901"/>
    </source>
</evidence>
<accession>A0ABN7WH24</accession>
<dbReference type="EMBL" id="CAJVQB010044919">
    <property type="protein sequence ID" value="CAG8832204.1"/>
    <property type="molecule type" value="Genomic_DNA"/>
</dbReference>
<protein>
    <submittedName>
        <fullName evidence="1">42508_t:CDS:1</fullName>
    </submittedName>
</protein>
<reference evidence="1 2" key="1">
    <citation type="submission" date="2021-06" db="EMBL/GenBank/DDBJ databases">
        <authorList>
            <person name="Kallberg Y."/>
            <person name="Tangrot J."/>
            <person name="Rosling A."/>
        </authorList>
    </citation>
    <scope>NUCLEOTIDE SEQUENCE [LARGE SCALE GENOMIC DNA]</scope>
    <source>
        <strain evidence="1 2">120-4 pot B 10/14</strain>
    </source>
</reference>
<keyword evidence="2" id="KW-1185">Reference proteome</keyword>